<sequence length="411" mass="44720">MSSPPQTIRWGILATGGIAQTFTRDLLVDPSTRGVHNIKHTVVAASSSSSTSRAQDFLEEVGAPSDAKAYGSYEEFVKDPNIDIVYVATPHSHHYQNARLCLEAGKNVLCEKAFTVNAAQARKLVDIAKTKNLFLMEAVWTRYFPLSIWVRETITSGKLGPIARVTADNSMALNPEQNFPDGKHRMVNPDLAGGALLDLGIYSLTWLFQSLYTTQDPKERQKPVVQAIQKIYTGPNVDGRSSDEHSSIVISFPRSKDAGGDAHGIATTSLVVATDPVPGEHSIPSIRIQGPRGEIQVFPPAFRPTRAKLIISNGPDGKPVVEDKTFPQPGPGSGSGWTNGFGSDRNAEGEGHGMFWEADEAARCILSGQQESATLSWDESIIIMETMDKVREYGGSRFPEKIETLDFPVAL</sequence>
<dbReference type="GeneID" id="54482177"/>
<name>A0A6A6W7H6_9PEZI</name>
<reference evidence="8" key="1">
    <citation type="journal article" date="2020" name="Stud. Mycol.">
        <title>101 Dothideomycetes genomes: a test case for predicting lifestyles and emergence of pathogens.</title>
        <authorList>
            <person name="Haridas S."/>
            <person name="Albert R."/>
            <person name="Binder M."/>
            <person name="Bloem J."/>
            <person name="Labutti K."/>
            <person name="Salamov A."/>
            <person name="Andreopoulos B."/>
            <person name="Baker S."/>
            <person name="Barry K."/>
            <person name="Bills G."/>
            <person name="Bluhm B."/>
            <person name="Cannon C."/>
            <person name="Castanera R."/>
            <person name="Culley D."/>
            <person name="Daum C."/>
            <person name="Ezra D."/>
            <person name="Gonzalez J."/>
            <person name="Henrissat B."/>
            <person name="Kuo A."/>
            <person name="Liang C."/>
            <person name="Lipzen A."/>
            <person name="Lutzoni F."/>
            <person name="Magnuson J."/>
            <person name="Mondo S."/>
            <person name="Nolan M."/>
            <person name="Ohm R."/>
            <person name="Pangilinan J."/>
            <person name="Park H.-J."/>
            <person name="Ramirez L."/>
            <person name="Alfaro M."/>
            <person name="Sun H."/>
            <person name="Tritt A."/>
            <person name="Yoshinaga Y."/>
            <person name="Zwiers L.-H."/>
            <person name="Turgeon B."/>
            <person name="Goodwin S."/>
            <person name="Spatafora J."/>
            <person name="Crous P."/>
            <person name="Grigoriev I."/>
        </authorList>
    </citation>
    <scope>NUCLEOTIDE SEQUENCE</scope>
    <source>
        <strain evidence="8">CBS 121739</strain>
    </source>
</reference>
<comment type="catalytic activity">
    <reaction evidence="5">
        <text>D-xylose + NADP(+) = D-xylono-1,5-lactone + NADPH + H(+)</text>
        <dbReference type="Rhea" id="RHEA:22000"/>
        <dbReference type="ChEBI" id="CHEBI:15378"/>
        <dbReference type="ChEBI" id="CHEBI:15867"/>
        <dbReference type="ChEBI" id="CHEBI:53455"/>
        <dbReference type="ChEBI" id="CHEBI:57783"/>
        <dbReference type="ChEBI" id="CHEBI:58349"/>
        <dbReference type="EC" id="1.1.1.179"/>
    </reaction>
</comment>
<evidence type="ECO:0000259" key="7">
    <source>
        <dbReference type="Pfam" id="PF01408"/>
    </source>
</evidence>
<evidence type="ECO:0000313" key="9">
    <source>
        <dbReference type="Proteomes" id="UP000799437"/>
    </source>
</evidence>
<dbReference type="GO" id="GO:0047837">
    <property type="term" value="F:D-xylose 1-dehydrogenase (NADP+) activity"/>
    <property type="evidence" value="ECO:0007669"/>
    <property type="project" value="UniProtKB-EC"/>
</dbReference>
<dbReference type="AlphaFoldDB" id="A0A6A6W7H6"/>
<feature type="domain" description="Gfo/Idh/MocA-like oxidoreductase N-terminal" evidence="7">
    <location>
        <begin position="8"/>
        <end position="136"/>
    </location>
</feature>
<keyword evidence="9" id="KW-1185">Reference proteome</keyword>
<dbReference type="SUPFAM" id="SSF55347">
    <property type="entry name" value="Glyceraldehyde-3-phosphate dehydrogenase-like, C-terminal domain"/>
    <property type="match status" value="1"/>
</dbReference>
<gene>
    <name evidence="8" type="ORF">EJ05DRAFT_368343</name>
</gene>
<comment type="similarity">
    <text evidence="1">Belongs to the Gfo/Idh/MocA family.</text>
</comment>
<dbReference type="PANTHER" id="PTHR22604">
    <property type="entry name" value="OXIDOREDUCTASES"/>
    <property type="match status" value="1"/>
</dbReference>
<evidence type="ECO:0000256" key="4">
    <source>
        <dbReference type="ARBA" id="ARBA00042988"/>
    </source>
</evidence>
<evidence type="ECO:0000256" key="3">
    <source>
        <dbReference type="ARBA" id="ARBA00038984"/>
    </source>
</evidence>
<dbReference type="GO" id="GO:0000166">
    <property type="term" value="F:nucleotide binding"/>
    <property type="evidence" value="ECO:0007669"/>
    <property type="project" value="InterPro"/>
</dbReference>
<feature type="region of interest" description="Disordered" evidence="6">
    <location>
        <begin position="326"/>
        <end position="351"/>
    </location>
</feature>
<dbReference type="InterPro" id="IPR050984">
    <property type="entry name" value="Gfo/Idh/MocA_domain"/>
</dbReference>
<evidence type="ECO:0000256" key="5">
    <source>
        <dbReference type="ARBA" id="ARBA00049233"/>
    </source>
</evidence>
<organism evidence="8 9">
    <name type="scientific">Pseudovirgaria hyperparasitica</name>
    <dbReference type="NCBI Taxonomy" id="470096"/>
    <lineage>
        <taxon>Eukaryota</taxon>
        <taxon>Fungi</taxon>
        <taxon>Dikarya</taxon>
        <taxon>Ascomycota</taxon>
        <taxon>Pezizomycotina</taxon>
        <taxon>Dothideomycetes</taxon>
        <taxon>Dothideomycetes incertae sedis</taxon>
        <taxon>Acrospermales</taxon>
        <taxon>Acrospermaceae</taxon>
        <taxon>Pseudovirgaria</taxon>
    </lineage>
</organism>
<evidence type="ECO:0000256" key="1">
    <source>
        <dbReference type="ARBA" id="ARBA00010928"/>
    </source>
</evidence>
<dbReference type="Pfam" id="PF01408">
    <property type="entry name" value="GFO_IDH_MocA"/>
    <property type="match status" value="1"/>
</dbReference>
<dbReference type="OrthoDB" id="2129491at2759"/>
<accession>A0A6A6W7H6</accession>
<dbReference type="Proteomes" id="UP000799437">
    <property type="component" value="Unassembled WGS sequence"/>
</dbReference>
<dbReference type="EC" id="1.1.1.179" evidence="3"/>
<dbReference type="EMBL" id="ML996572">
    <property type="protein sequence ID" value="KAF2757836.1"/>
    <property type="molecule type" value="Genomic_DNA"/>
</dbReference>
<evidence type="ECO:0000313" key="8">
    <source>
        <dbReference type="EMBL" id="KAF2757836.1"/>
    </source>
</evidence>
<dbReference type="InterPro" id="IPR000683">
    <property type="entry name" value="Gfo/Idh/MocA-like_OxRdtase_N"/>
</dbReference>
<proteinExistence type="inferred from homology"/>
<dbReference type="Gene3D" id="3.30.360.10">
    <property type="entry name" value="Dihydrodipicolinate Reductase, domain 2"/>
    <property type="match status" value="1"/>
</dbReference>
<evidence type="ECO:0000256" key="2">
    <source>
        <dbReference type="ARBA" id="ARBA00023002"/>
    </source>
</evidence>
<dbReference type="Gene3D" id="3.40.50.720">
    <property type="entry name" value="NAD(P)-binding Rossmann-like Domain"/>
    <property type="match status" value="1"/>
</dbReference>
<evidence type="ECO:0000256" key="6">
    <source>
        <dbReference type="SAM" id="MobiDB-lite"/>
    </source>
</evidence>
<dbReference type="SUPFAM" id="SSF51735">
    <property type="entry name" value="NAD(P)-binding Rossmann-fold domains"/>
    <property type="match status" value="1"/>
</dbReference>
<dbReference type="PANTHER" id="PTHR22604:SF115">
    <property type="entry name" value="DIHYDRODIOL DEHYDROGENASE, PUTATIVE (AFU_ORTHOLOGUE AFUA_1G07520)-RELATED"/>
    <property type="match status" value="1"/>
</dbReference>
<keyword evidence="2" id="KW-0560">Oxidoreductase</keyword>
<dbReference type="InterPro" id="IPR036291">
    <property type="entry name" value="NAD(P)-bd_dom_sf"/>
</dbReference>
<dbReference type="RefSeq" id="XP_033600287.1">
    <property type="nucleotide sequence ID" value="XM_033741123.1"/>
</dbReference>
<protein>
    <recommendedName>
        <fullName evidence="3">D-xylose 1-dehydrogenase (NADP(+), D-xylono-1,5-lactone-forming)</fullName>
        <ecNumber evidence="3">1.1.1.179</ecNumber>
    </recommendedName>
    <alternativeName>
        <fullName evidence="4">D-xylose-NADP dehydrogenase</fullName>
    </alternativeName>
</protein>